<accession>A0A934WIA3</accession>
<organism evidence="2 3">
    <name type="scientific">Rhodobaculum claviforme</name>
    <dbReference type="NCBI Taxonomy" id="1549854"/>
    <lineage>
        <taxon>Bacteria</taxon>
        <taxon>Pseudomonadati</taxon>
        <taxon>Pseudomonadota</taxon>
        <taxon>Alphaproteobacteria</taxon>
        <taxon>Rhodobacterales</taxon>
        <taxon>Paracoccaceae</taxon>
        <taxon>Rhodobaculum</taxon>
    </lineage>
</organism>
<sequence length="99" mass="10533">MAQPPLTPAHADPKGLVRESYRIAGIGPAECRSIFVDWALSLPPGVDTDAALRALLAEYGGARADHPMTALLQEGLATPAPPPGRRRRPRPRPRGAHEG</sequence>
<reference evidence="2" key="2">
    <citation type="journal article" date="2020" name="Microorganisms">
        <title>Osmotic Adaptation and Compatible Solute Biosynthesis of Phototrophic Bacteria as Revealed from Genome Analyses.</title>
        <authorList>
            <person name="Imhoff J.F."/>
            <person name="Rahn T."/>
            <person name="Kunzel S."/>
            <person name="Keller A."/>
            <person name="Neulinger S.C."/>
        </authorList>
    </citation>
    <scope>NUCLEOTIDE SEQUENCE</scope>
    <source>
        <strain evidence="2">LMG 28126</strain>
    </source>
</reference>
<dbReference type="AlphaFoldDB" id="A0A934WIA3"/>
<protein>
    <submittedName>
        <fullName evidence="2">Uncharacterized protein</fullName>
    </submittedName>
</protein>
<evidence type="ECO:0000313" key="2">
    <source>
        <dbReference type="EMBL" id="MBK5926552.1"/>
    </source>
</evidence>
<dbReference type="Proteomes" id="UP000706333">
    <property type="component" value="Unassembled WGS sequence"/>
</dbReference>
<reference evidence="2" key="1">
    <citation type="submission" date="2017-05" db="EMBL/GenBank/DDBJ databases">
        <authorList>
            <person name="Imhoff J.F."/>
            <person name="Rahn T."/>
            <person name="Kuenzel S."/>
            <person name="Neulinger S.C."/>
        </authorList>
    </citation>
    <scope>NUCLEOTIDE SEQUENCE</scope>
    <source>
        <strain evidence="2">LMG 28126</strain>
    </source>
</reference>
<proteinExistence type="predicted"/>
<evidence type="ECO:0000256" key="1">
    <source>
        <dbReference type="SAM" id="MobiDB-lite"/>
    </source>
</evidence>
<feature type="compositionally biased region" description="Basic residues" evidence="1">
    <location>
        <begin position="84"/>
        <end position="99"/>
    </location>
</feature>
<keyword evidence="3" id="KW-1185">Reference proteome</keyword>
<dbReference type="EMBL" id="NHSD01000135">
    <property type="protein sequence ID" value="MBK5926552.1"/>
    <property type="molecule type" value="Genomic_DNA"/>
</dbReference>
<feature type="region of interest" description="Disordered" evidence="1">
    <location>
        <begin position="72"/>
        <end position="99"/>
    </location>
</feature>
<gene>
    <name evidence="2" type="ORF">CCR87_04140</name>
</gene>
<comment type="caution">
    <text evidence="2">The sequence shown here is derived from an EMBL/GenBank/DDBJ whole genome shotgun (WGS) entry which is preliminary data.</text>
</comment>
<name>A0A934WIA3_9RHOB</name>
<dbReference type="RefSeq" id="WP_201156320.1">
    <property type="nucleotide sequence ID" value="NZ_NHSD01000135.1"/>
</dbReference>
<evidence type="ECO:0000313" key="3">
    <source>
        <dbReference type="Proteomes" id="UP000706333"/>
    </source>
</evidence>